<evidence type="ECO:0000256" key="4">
    <source>
        <dbReference type="ARBA" id="ARBA00022692"/>
    </source>
</evidence>
<evidence type="ECO:0000313" key="10">
    <source>
        <dbReference type="EMBL" id="KAK2160456.1"/>
    </source>
</evidence>
<comment type="similarity">
    <text evidence="8 9">Belongs to the SFT2 family.</text>
</comment>
<keyword evidence="3 9" id="KW-0813">Transport</keyword>
<dbReference type="GO" id="GO:0016020">
    <property type="term" value="C:membrane"/>
    <property type="evidence" value="ECO:0007669"/>
    <property type="project" value="UniProtKB-SubCell"/>
</dbReference>
<keyword evidence="7 9" id="KW-0472">Membrane</keyword>
<dbReference type="InterPro" id="IPR007305">
    <property type="entry name" value="Vesicle_transpt_Got1/SFT2"/>
</dbReference>
<comment type="function">
    <text evidence="1 9">May be involved in fusion of retrograde transport vesicles derived from an endocytic compartment with the Golgi complex.</text>
</comment>
<feature type="transmembrane region" description="Helical" evidence="9">
    <location>
        <begin position="44"/>
        <end position="69"/>
    </location>
</feature>
<keyword evidence="11" id="KW-1185">Reference proteome</keyword>
<comment type="subcellular location">
    <subcellularLocation>
        <location evidence="2 9">Membrane</location>
        <topology evidence="2 9">Multi-pass membrane protein</topology>
    </subcellularLocation>
</comment>
<dbReference type="PANTHER" id="PTHR23137:SF6">
    <property type="entry name" value="VESICLE TRANSPORT PROTEIN"/>
    <property type="match status" value="1"/>
</dbReference>
<comment type="caution">
    <text evidence="9">Lacks conserved residue(s) required for the propagation of feature annotation.</text>
</comment>
<evidence type="ECO:0000256" key="5">
    <source>
        <dbReference type="ARBA" id="ARBA00022927"/>
    </source>
</evidence>
<reference evidence="10" key="1">
    <citation type="journal article" date="2023" name="Mol. Biol. Evol.">
        <title>Third-Generation Sequencing Reveals the Adaptive Role of the Epigenome in Three Deep-Sea Polychaetes.</title>
        <authorList>
            <person name="Perez M."/>
            <person name="Aroh O."/>
            <person name="Sun Y."/>
            <person name="Lan Y."/>
            <person name="Juniper S.K."/>
            <person name="Young C.R."/>
            <person name="Angers B."/>
            <person name="Qian P.Y."/>
        </authorList>
    </citation>
    <scope>NUCLEOTIDE SEQUENCE</scope>
    <source>
        <strain evidence="10">P08H-3</strain>
    </source>
</reference>
<evidence type="ECO:0000256" key="8">
    <source>
        <dbReference type="ARBA" id="ARBA00025800"/>
    </source>
</evidence>
<evidence type="ECO:0000256" key="2">
    <source>
        <dbReference type="ARBA" id="ARBA00004141"/>
    </source>
</evidence>
<accession>A0AAD9JWD6</accession>
<dbReference type="GO" id="GO:0015031">
    <property type="term" value="P:protein transport"/>
    <property type="evidence" value="ECO:0007669"/>
    <property type="project" value="UniProtKB-KW"/>
</dbReference>
<evidence type="ECO:0000256" key="7">
    <source>
        <dbReference type="ARBA" id="ARBA00023136"/>
    </source>
</evidence>
<dbReference type="GO" id="GO:0005737">
    <property type="term" value="C:cytoplasm"/>
    <property type="evidence" value="ECO:0007669"/>
    <property type="project" value="UniProtKB-ARBA"/>
</dbReference>
<dbReference type="GO" id="GO:0016192">
    <property type="term" value="P:vesicle-mediated transport"/>
    <property type="evidence" value="ECO:0007669"/>
    <property type="project" value="InterPro"/>
</dbReference>
<dbReference type="AlphaFoldDB" id="A0AAD9JWD6"/>
<organism evidence="10 11">
    <name type="scientific">Paralvinella palmiformis</name>
    <dbReference type="NCBI Taxonomy" id="53620"/>
    <lineage>
        <taxon>Eukaryota</taxon>
        <taxon>Metazoa</taxon>
        <taxon>Spiralia</taxon>
        <taxon>Lophotrochozoa</taxon>
        <taxon>Annelida</taxon>
        <taxon>Polychaeta</taxon>
        <taxon>Sedentaria</taxon>
        <taxon>Canalipalpata</taxon>
        <taxon>Terebellida</taxon>
        <taxon>Terebelliformia</taxon>
        <taxon>Alvinellidae</taxon>
        <taxon>Paralvinella</taxon>
    </lineage>
</organism>
<dbReference type="PANTHER" id="PTHR23137">
    <property type="entry name" value="VESICLE TRANSPORT PROTEIN-RELATED"/>
    <property type="match status" value="1"/>
</dbReference>
<dbReference type="GO" id="GO:0012505">
    <property type="term" value="C:endomembrane system"/>
    <property type="evidence" value="ECO:0007669"/>
    <property type="project" value="UniProtKB-ARBA"/>
</dbReference>
<evidence type="ECO:0000256" key="9">
    <source>
        <dbReference type="RuleBase" id="RU363111"/>
    </source>
</evidence>
<name>A0AAD9JWD6_9ANNE</name>
<keyword evidence="6 9" id="KW-1133">Transmembrane helix</keyword>
<comment type="caution">
    <text evidence="10">The sequence shown here is derived from an EMBL/GenBank/DDBJ whole genome shotgun (WGS) entry which is preliminary data.</text>
</comment>
<feature type="transmembrane region" description="Helical" evidence="9">
    <location>
        <begin position="107"/>
        <end position="128"/>
    </location>
</feature>
<proteinExistence type="inferred from homology"/>
<keyword evidence="5 9" id="KW-0653">Protein transport</keyword>
<evidence type="ECO:0000313" key="11">
    <source>
        <dbReference type="Proteomes" id="UP001208570"/>
    </source>
</evidence>
<protein>
    <recommendedName>
        <fullName evidence="9">Vesicle transport protein</fullName>
    </recommendedName>
</protein>
<dbReference type="Pfam" id="PF04178">
    <property type="entry name" value="Got1"/>
    <property type="match status" value="1"/>
</dbReference>
<feature type="transmembrane region" description="Helical" evidence="9">
    <location>
        <begin position="81"/>
        <end position="101"/>
    </location>
</feature>
<dbReference type="InterPro" id="IPR011691">
    <property type="entry name" value="Vesicle_transpt_SFT2"/>
</dbReference>
<evidence type="ECO:0000256" key="6">
    <source>
        <dbReference type="ARBA" id="ARBA00022989"/>
    </source>
</evidence>
<evidence type="ECO:0000256" key="1">
    <source>
        <dbReference type="ARBA" id="ARBA00003566"/>
    </source>
</evidence>
<sequence length="143" mass="15993">MHTTAIKATVGNKMDKLRKAFSGEEDDEEQGIVTQGSFFLFLNISLFAVFYSLGNVIALASTCFLMGPINQCKRMFDPNRLIATIIMLVCIALTLCAALWWHIPILAILFCVIQFLAMTWYCLSYIPFARDAIKKCFGSCVSS</sequence>
<gene>
    <name evidence="10" type="ORF">LSH36_133g05049</name>
</gene>
<keyword evidence="4 9" id="KW-0812">Transmembrane</keyword>
<evidence type="ECO:0000256" key="3">
    <source>
        <dbReference type="ARBA" id="ARBA00022448"/>
    </source>
</evidence>
<dbReference type="EMBL" id="JAODUP010000133">
    <property type="protein sequence ID" value="KAK2160456.1"/>
    <property type="molecule type" value="Genomic_DNA"/>
</dbReference>
<dbReference type="Proteomes" id="UP001208570">
    <property type="component" value="Unassembled WGS sequence"/>
</dbReference>